<evidence type="ECO:0000256" key="2">
    <source>
        <dbReference type="ARBA" id="ARBA00022737"/>
    </source>
</evidence>
<dbReference type="Pfam" id="PF25019">
    <property type="entry name" value="LRR_R13L1-DRL21"/>
    <property type="match status" value="1"/>
</dbReference>
<dbReference type="InterPro" id="IPR032675">
    <property type="entry name" value="LRR_dom_sf"/>
</dbReference>
<dbReference type="Proteomes" id="UP000011116">
    <property type="component" value="Chromosome 1H"/>
</dbReference>
<dbReference type="SUPFAM" id="SSF52047">
    <property type="entry name" value="RNI-like"/>
    <property type="match status" value="2"/>
</dbReference>
<dbReference type="SMART" id="SM00367">
    <property type="entry name" value="LRR_CC"/>
    <property type="match status" value="6"/>
</dbReference>
<dbReference type="PANTHER" id="PTHR47186:SF47">
    <property type="match status" value="1"/>
</dbReference>
<dbReference type="PROSITE" id="PS51450">
    <property type="entry name" value="LRR"/>
    <property type="match status" value="1"/>
</dbReference>
<dbReference type="SUPFAM" id="SSF52058">
    <property type="entry name" value="L domain-like"/>
    <property type="match status" value="1"/>
</dbReference>
<dbReference type="Gramene" id="HORVU.MOREX.r3.1HG0094080.1">
    <property type="protein sequence ID" value="HORVU.MOREX.r3.1HG0094080.1"/>
    <property type="gene ID" value="HORVU.MOREX.r3.1HG0094080"/>
</dbReference>
<sequence>MDYENDRLFTMHDLVHDLARLVMVDEVHVATKQGNTGEGCCHFALLNDCCKPLESSKIRALRFMECDKSELHDAAFSSAKSMRVLDLSECSMHKFSDSIQVLKQLRYLSAPRIQDGNIPDSITKLSKLIYLNLHGSPKLLALPESIGEIEGLMYLDLSGCSRIEELPESLRRLKELVHLDLSNCFCVRGISVFLGSLTQLQYLNLSYCPNIGELPEDLSGLSKLQYLNLSFSSYLQYCQEAEFLRAFTKLEYLNLSSDHSVLQKLPEALGRFLQLKYLNLSGCRDMTILPMCIGSLKCLAHLDLSHCYSIYRLQEALVGLTNLRYLNLKDTCLKPQLEDDDTKSYWKRSCLLGSPLENNHYGNYFQSLINHLGNNLSNLEHLDLSYNRSLESIPESICRMRNLHTLDLSECILLAKIPESIHTLGSLKFLYLKGCDLLSRIPHLGGSTVSLPYFVVRAGDEDCRSNLVLLQSTDPVELQISELEKVKSPREAHRIKLVEKHRLKDLKLEWTRGVERFVYDKMLLKNLVPPSTLKNLEICGYNGVSFPAWLVGQLPNLVSLVLRDMENVEEWNMSYSIDEDHVIQTLEIHGCPMLRMKRPLPKAKSWVISHSDNVLSSLDECTVSHTSAFPCTSPITTVLLSIKYCKGPYRWRLLQHFTGLSSLSIHNCGDLTGSPAITHHLWSLEALCLEDEHMEELPKWMGELRSLHSLEIRWSNVVTELNETMRKLTMLQSLNLSYCNNLSLPHWLGELTSLKELVVCSSDVLRSLPESIQQLTDLQKIKISNCPKLEHVVAESLEGMMKRTHNQERVCVLPNSLEELTILTCHGVKSLPEGIHQLTNLKNLEIDDCYYLYQWCKLEESRKLAHIQNKCFVW</sequence>
<keyword evidence="1" id="KW-0433">Leucine-rich repeat</keyword>
<keyword evidence="6" id="KW-1185">Reference proteome</keyword>
<reference evidence="5" key="2">
    <citation type="submission" date="2020-10" db="EMBL/GenBank/DDBJ databases">
        <authorList>
            <person name="Scholz U."/>
            <person name="Mascher M."/>
            <person name="Fiebig A."/>
        </authorList>
    </citation>
    <scope>NUCLEOTIDE SEQUENCE [LARGE SCALE GENOMIC DNA]</scope>
    <source>
        <strain evidence="5">cv. Morex</strain>
    </source>
</reference>
<feature type="domain" description="Disease resistance R13L4/SHOC-2-like LRR" evidence="3">
    <location>
        <begin position="654"/>
        <end position="846"/>
    </location>
</feature>
<dbReference type="Gramene" id="HORVU.MOREX.r3.1HG0094090.1">
    <property type="protein sequence ID" value="HORVU.MOREX.r3.1HG0094090.1"/>
    <property type="gene ID" value="HORVU.MOREX.r3.1HG0094090"/>
</dbReference>
<reference evidence="5" key="3">
    <citation type="submission" date="2022-01" db="UniProtKB">
        <authorList>
            <consortium name="EnsemblPlants"/>
        </authorList>
    </citation>
    <scope>IDENTIFICATION</scope>
    <source>
        <strain evidence="5">subsp. vulgare</strain>
    </source>
</reference>
<dbReference type="EnsemblPlants" id="HORVU.MOREX.r3.1HG0094090.1">
    <property type="protein sequence ID" value="HORVU.MOREX.r3.1HG0094090.1"/>
    <property type="gene ID" value="HORVU.MOREX.r3.1HG0094090"/>
</dbReference>
<dbReference type="AlphaFoldDB" id="A0A8I6WVW6"/>
<dbReference type="Gene3D" id="3.80.10.10">
    <property type="entry name" value="Ribonuclease Inhibitor"/>
    <property type="match status" value="4"/>
</dbReference>
<dbReference type="InterPro" id="IPR055414">
    <property type="entry name" value="LRR_R13L4/SHOC2-like"/>
</dbReference>
<dbReference type="Pfam" id="PF23598">
    <property type="entry name" value="LRR_14"/>
    <property type="match status" value="2"/>
</dbReference>
<evidence type="ECO:0000313" key="6">
    <source>
        <dbReference type="Proteomes" id="UP000011116"/>
    </source>
</evidence>
<dbReference type="InterPro" id="IPR001611">
    <property type="entry name" value="Leu-rich_rpt"/>
</dbReference>
<evidence type="ECO:0000313" key="5">
    <source>
        <dbReference type="EnsemblPlants" id="HORVU.MOREX.r3.1HG0094070.1"/>
    </source>
</evidence>
<dbReference type="InterPro" id="IPR003591">
    <property type="entry name" value="Leu-rich_rpt_typical-subtyp"/>
</dbReference>
<dbReference type="Gramene" id="HORVU.MOREX.r3.1HG0094070.1">
    <property type="protein sequence ID" value="HORVU.MOREX.r3.1HG0094070.1"/>
    <property type="gene ID" value="HORVU.MOREX.r3.1HG0094070"/>
</dbReference>
<evidence type="ECO:0000259" key="4">
    <source>
        <dbReference type="Pfam" id="PF25019"/>
    </source>
</evidence>
<feature type="domain" description="Disease resistance R13L4/SHOC-2-like LRR" evidence="3">
    <location>
        <begin position="57"/>
        <end position="182"/>
    </location>
</feature>
<dbReference type="SMR" id="A0A8I6WVW6"/>
<accession>A0A8I6WVW6</accession>
<dbReference type="PANTHER" id="PTHR47186">
    <property type="entry name" value="LEUCINE-RICH REPEAT-CONTAINING PROTEIN 57"/>
    <property type="match status" value="1"/>
</dbReference>
<dbReference type="InterPro" id="IPR006553">
    <property type="entry name" value="Leu-rich_rpt_Cys-con_subtyp"/>
</dbReference>
<evidence type="ECO:0000259" key="3">
    <source>
        <dbReference type="Pfam" id="PF23598"/>
    </source>
</evidence>
<dbReference type="SMART" id="SM00369">
    <property type="entry name" value="LRR_TYP"/>
    <property type="match status" value="3"/>
</dbReference>
<keyword evidence="2" id="KW-0677">Repeat</keyword>
<protein>
    <submittedName>
        <fullName evidence="5">Uncharacterized protein</fullName>
    </submittedName>
</protein>
<name>A0A8I6WVW6_HORVV</name>
<organism evidence="5 6">
    <name type="scientific">Hordeum vulgare subsp. vulgare</name>
    <name type="common">Domesticated barley</name>
    <dbReference type="NCBI Taxonomy" id="112509"/>
    <lineage>
        <taxon>Eukaryota</taxon>
        <taxon>Viridiplantae</taxon>
        <taxon>Streptophyta</taxon>
        <taxon>Embryophyta</taxon>
        <taxon>Tracheophyta</taxon>
        <taxon>Spermatophyta</taxon>
        <taxon>Magnoliopsida</taxon>
        <taxon>Liliopsida</taxon>
        <taxon>Poales</taxon>
        <taxon>Poaceae</taxon>
        <taxon>BOP clade</taxon>
        <taxon>Pooideae</taxon>
        <taxon>Triticodae</taxon>
        <taxon>Triticeae</taxon>
        <taxon>Hordeinae</taxon>
        <taxon>Hordeum</taxon>
    </lineage>
</organism>
<dbReference type="EnsemblPlants" id="HORVU.MOREX.r3.1HG0094070.1">
    <property type="protein sequence ID" value="HORVU.MOREX.r3.1HG0094070.1"/>
    <property type="gene ID" value="HORVU.MOREX.r3.1HG0094070"/>
</dbReference>
<dbReference type="InterPro" id="IPR056789">
    <property type="entry name" value="LRR_R13L1-DRL21"/>
</dbReference>
<feature type="domain" description="R13L1/DRL21-like LRR repeat region" evidence="4">
    <location>
        <begin position="477"/>
        <end position="572"/>
    </location>
</feature>
<proteinExistence type="predicted"/>
<dbReference type="Pfam" id="PF00560">
    <property type="entry name" value="LRR_1"/>
    <property type="match status" value="4"/>
</dbReference>
<reference evidence="6" key="1">
    <citation type="journal article" date="2012" name="Nature">
        <title>A physical, genetic and functional sequence assembly of the barley genome.</title>
        <authorList>
            <consortium name="The International Barley Genome Sequencing Consortium"/>
            <person name="Mayer K.F."/>
            <person name="Waugh R."/>
            <person name="Brown J.W."/>
            <person name="Schulman A."/>
            <person name="Langridge P."/>
            <person name="Platzer M."/>
            <person name="Fincher G.B."/>
            <person name="Muehlbauer G.J."/>
            <person name="Sato K."/>
            <person name="Close T.J."/>
            <person name="Wise R.P."/>
            <person name="Stein N."/>
        </authorList>
    </citation>
    <scope>NUCLEOTIDE SEQUENCE [LARGE SCALE GENOMIC DNA]</scope>
    <source>
        <strain evidence="6">cv. Morex</strain>
    </source>
</reference>
<dbReference type="Gramene" id="HORVU.MOREX.r2.1HG0077530.1">
    <property type="protein sequence ID" value="HORVU.MOREX.r2.1HG0077530.1"/>
    <property type="gene ID" value="HORVU.MOREX.r2.1HG0077530"/>
</dbReference>
<evidence type="ECO:0000256" key="1">
    <source>
        <dbReference type="ARBA" id="ARBA00022614"/>
    </source>
</evidence>
<dbReference type="EnsemblPlants" id="HORVU.MOREX.r3.1HG0094080.1">
    <property type="protein sequence ID" value="HORVU.MOREX.r3.1HG0094080.1"/>
    <property type="gene ID" value="HORVU.MOREX.r3.1HG0094080"/>
</dbReference>